<feature type="region of interest" description="Disordered" evidence="1">
    <location>
        <begin position="95"/>
        <end position="141"/>
    </location>
</feature>
<reference evidence="2" key="2">
    <citation type="journal article" date="2021" name="Genome Biol. Evol.">
        <title>Developing a high-quality reference genome for a parasitic bivalve with doubly uniparental inheritance (Bivalvia: Unionida).</title>
        <authorList>
            <person name="Smith C.H."/>
        </authorList>
    </citation>
    <scope>NUCLEOTIDE SEQUENCE</scope>
    <source>
        <strain evidence="2">CHS0354</strain>
        <tissue evidence="2">Mantle</tissue>
    </source>
</reference>
<dbReference type="AlphaFoldDB" id="A0AAE0S4U5"/>
<feature type="compositionally biased region" description="Basic and acidic residues" evidence="1">
    <location>
        <begin position="59"/>
        <end position="76"/>
    </location>
</feature>
<sequence length="163" mass="18687">MNKTSEENKNGTDKWAKFDDIICSDDDDRPNYQKMELIEAFVKSIIERAIQTYLSEFPKGYRDTSEDGENRNKESEIELNHKFLADEANTANLSGLEQKKCQRKKQSPYEVSSSPDRAQKETNPLLSKTKPPEGSKLSVEEDVPDGRFRSCLLKVLCCCIDRQ</sequence>
<keyword evidence="3" id="KW-1185">Reference proteome</keyword>
<evidence type="ECO:0000313" key="3">
    <source>
        <dbReference type="Proteomes" id="UP001195483"/>
    </source>
</evidence>
<accession>A0AAE0S4U5</accession>
<reference evidence="2" key="3">
    <citation type="submission" date="2023-05" db="EMBL/GenBank/DDBJ databases">
        <authorList>
            <person name="Smith C.H."/>
        </authorList>
    </citation>
    <scope>NUCLEOTIDE SEQUENCE</scope>
    <source>
        <strain evidence="2">CHS0354</strain>
        <tissue evidence="2">Mantle</tissue>
    </source>
</reference>
<organism evidence="2 3">
    <name type="scientific">Potamilus streckersoni</name>
    <dbReference type="NCBI Taxonomy" id="2493646"/>
    <lineage>
        <taxon>Eukaryota</taxon>
        <taxon>Metazoa</taxon>
        <taxon>Spiralia</taxon>
        <taxon>Lophotrochozoa</taxon>
        <taxon>Mollusca</taxon>
        <taxon>Bivalvia</taxon>
        <taxon>Autobranchia</taxon>
        <taxon>Heteroconchia</taxon>
        <taxon>Palaeoheterodonta</taxon>
        <taxon>Unionida</taxon>
        <taxon>Unionoidea</taxon>
        <taxon>Unionidae</taxon>
        <taxon>Ambleminae</taxon>
        <taxon>Lampsilini</taxon>
        <taxon>Potamilus</taxon>
    </lineage>
</organism>
<dbReference type="EMBL" id="JAEAOA010000334">
    <property type="protein sequence ID" value="KAK3585341.1"/>
    <property type="molecule type" value="Genomic_DNA"/>
</dbReference>
<proteinExistence type="predicted"/>
<dbReference type="Proteomes" id="UP001195483">
    <property type="component" value="Unassembled WGS sequence"/>
</dbReference>
<protein>
    <submittedName>
        <fullName evidence="2">Uncharacterized protein</fullName>
    </submittedName>
</protein>
<feature type="region of interest" description="Disordered" evidence="1">
    <location>
        <begin position="57"/>
        <end position="76"/>
    </location>
</feature>
<evidence type="ECO:0000313" key="2">
    <source>
        <dbReference type="EMBL" id="KAK3585341.1"/>
    </source>
</evidence>
<reference evidence="2" key="1">
    <citation type="journal article" date="2021" name="Genome Biol. Evol.">
        <title>A High-Quality Reference Genome for a Parasitic Bivalve with Doubly Uniparental Inheritance (Bivalvia: Unionida).</title>
        <authorList>
            <person name="Smith C.H."/>
        </authorList>
    </citation>
    <scope>NUCLEOTIDE SEQUENCE</scope>
    <source>
        <strain evidence="2">CHS0354</strain>
    </source>
</reference>
<comment type="caution">
    <text evidence="2">The sequence shown here is derived from an EMBL/GenBank/DDBJ whole genome shotgun (WGS) entry which is preliminary data.</text>
</comment>
<name>A0AAE0S4U5_9BIVA</name>
<evidence type="ECO:0000256" key="1">
    <source>
        <dbReference type="SAM" id="MobiDB-lite"/>
    </source>
</evidence>
<feature type="compositionally biased region" description="Polar residues" evidence="1">
    <location>
        <begin position="109"/>
        <end position="126"/>
    </location>
</feature>
<gene>
    <name evidence="2" type="ORF">CHS0354_004609</name>
</gene>